<organism evidence="1 2">
    <name type="scientific">Cylindrospermopsis raciborskii CS-505</name>
    <dbReference type="NCBI Taxonomy" id="533240"/>
    <lineage>
        <taxon>Bacteria</taxon>
        <taxon>Bacillati</taxon>
        <taxon>Cyanobacteriota</taxon>
        <taxon>Cyanophyceae</taxon>
        <taxon>Nostocales</taxon>
        <taxon>Aphanizomenonaceae</taxon>
        <taxon>Cylindrospermopsis</taxon>
    </lineage>
</organism>
<gene>
    <name evidence="1" type="ORF">A9P98_04830</name>
</gene>
<name>A0A853MB95_9CYAN</name>
<proteinExistence type="predicted"/>
<dbReference type="Proteomes" id="UP000093903">
    <property type="component" value="Unassembled WGS sequence"/>
</dbReference>
<dbReference type="AlphaFoldDB" id="A0A853MB95"/>
<comment type="caution">
    <text evidence="1">The sequence shown here is derived from an EMBL/GenBank/DDBJ whole genome shotgun (WGS) entry which is preliminary data.</text>
</comment>
<accession>A0A853MB95</accession>
<reference evidence="1 2" key="1">
    <citation type="submission" date="2016-05" db="EMBL/GenBank/DDBJ databases">
        <title>First complete genome of the cyanobacterium Cylindrospermopsis raciborskii CS505, containing a circular chromosome and a single extrachromosomal element.</title>
        <authorList>
            <person name="Fuentes J."/>
            <person name="Tamames J."/>
            <person name="Allen E."/>
            <person name="Plominski A."/>
            <person name="Vasquez M."/>
        </authorList>
    </citation>
    <scope>NUCLEOTIDE SEQUENCE [LARGE SCALE GENOMIC DNA]</scope>
    <source>
        <strain evidence="1 2">CS505</strain>
    </source>
</reference>
<evidence type="ECO:0000313" key="1">
    <source>
        <dbReference type="EMBL" id="OBU75715.1"/>
    </source>
</evidence>
<protein>
    <submittedName>
        <fullName evidence="1">Uncharacterized protein</fullName>
    </submittedName>
</protein>
<sequence>MSKDIRFNQLNFMKYILQLHWKFVNNVTPRDSMQKHAVEKLSPLPESAPPTNHPKRQIYGWKLLNFLSRKA</sequence>
<dbReference type="EMBL" id="LYXA01000001">
    <property type="protein sequence ID" value="OBU75715.1"/>
    <property type="molecule type" value="Genomic_DNA"/>
</dbReference>
<evidence type="ECO:0000313" key="2">
    <source>
        <dbReference type="Proteomes" id="UP000093903"/>
    </source>
</evidence>